<feature type="chain" id="PRO_5045807209" description="Outer membrane protein beta-barrel domain-containing protein" evidence="1">
    <location>
        <begin position="21"/>
        <end position="201"/>
    </location>
</feature>
<evidence type="ECO:0008006" key="4">
    <source>
        <dbReference type="Google" id="ProtNLM"/>
    </source>
</evidence>
<dbReference type="RefSeq" id="WP_350413262.1">
    <property type="nucleotide sequence ID" value="NZ_JBEOKT010000014.1"/>
</dbReference>
<organism evidence="2 3">
    <name type="scientific">Pontibacter populi</name>
    <dbReference type="NCBI Taxonomy" id="890055"/>
    <lineage>
        <taxon>Bacteria</taxon>
        <taxon>Pseudomonadati</taxon>
        <taxon>Bacteroidota</taxon>
        <taxon>Cytophagia</taxon>
        <taxon>Cytophagales</taxon>
        <taxon>Hymenobacteraceae</taxon>
        <taxon>Pontibacter</taxon>
    </lineage>
</organism>
<evidence type="ECO:0000313" key="3">
    <source>
        <dbReference type="Proteomes" id="UP001476807"/>
    </source>
</evidence>
<gene>
    <name evidence="2" type="ORF">ABS362_14765</name>
</gene>
<keyword evidence="1" id="KW-0732">Signal</keyword>
<reference evidence="2 3" key="1">
    <citation type="submission" date="2024-06" db="EMBL/GenBank/DDBJ databases">
        <title>Pontibacter populi HYL7-15.</title>
        <authorList>
            <person name="Kim M.K."/>
        </authorList>
    </citation>
    <scope>NUCLEOTIDE SEQUENCE [LARGE SCALE GENOMIC DNA]</scope>
    <source>
        <strain evidence="2 3">HYL7-15</strain>
    </source>
</reference>
<dbReference type="Gene3D" id="2.40.160.20">
    <property type="match status" value="1"/>
</dbReference>
<name>A0ABV1RWM3_9BACT</name>
<protein>
    <recommendedName>
        <fullName evidence="4">Outer membrane protein beta-barrel domain-containing protein</fullName>
    </recommendedName>
</protein>
<accession>A0ABV1RWM3</accession>
<dbReference type="EMBL" id="JBEOKT010000014">
    <property type="protein sequence ID" value="MER2998813.1"/>
    <property type="molecule type" value="Genomic_DNA"/>
</dbReference>
<comment type="caution">
    <text evidence="2">The sequence shown here is derived from an EMBL/GenBank/DDBJ whole genome shotgun (WGS) entry which is preliminary data.</text>
</comment>
<feature type="signal peptide" evidence="1">
    <location>
        <begin position="1"/>
        <end position="20"/>
    </location>
</feature>
<evidence type="ECO:0000313" key="2">
    <source>
        <dbReference type="EMBL" id="MER2998813.1"/>
    </source>
</evidence>
<keyword evidence="3" id="KW-1185">Reference proteome</keyword>
<proteinExistence type="predicted"/>
<sequence length="201" mass="21462">MKRLFTLLICMASIHLTASAQDEQITRPQTTAPVAGEAIAQGNWMIGASIANIGHNFKSETFTLDINPRAGYFISDNAVLGAQVQLGLSIYDGGEEFRYGLTPFARYYFPEGAAPTHRWFGEAVFGFAGSSEEDSEGDSVFSLVYGLGAGYAHFVASNVALEGTLNLIRSNANIDVSNDSSTGLSLSLGLQIYLPGSGRSF</sequence>
<dbReference type="Proteomes" id="UP001476807">
    <property type="component" value="Unassembled WGS sequence"/>
</dbReference>
<evidence type="ECO:0000256" key="1">
    <source>
        <dbReference type="SAM" id="SignalP"/>
    </source>
</evidence>